<reference evidence="2 3" key="1">
    <citation type="submission" date="2018-10" db="EMBL/GenBank/DDBJ databases">
        <title>Ulvibacterium marinum gen. nov., sp. nov., a novel marine bacterium of the family Flavobacteriaceae, isolated from a culture of the green alga Ulva prolifera.</title>
        <authorList>
            <person name="Zhang Z."/>
        </authorList>
    </citation>
    <scope>NUCLEOTIDE SEQUENCE [LARGE SCALE GENOMIC DNA]</scope>
    <source>
        <strain evidence="2 3">CCMM003</strain>
    </source>
</reference>
<name>A0A3B0CF78_9FLAO</name>
<dbReference type="Pfam" id="PF13483">
    <property type="entry name" value="Lactamase_B_3"/>
    <property type="match status" value="1"/>
</dbReference>
<dbReference type="EMBL" id="RBCJ01000001">
    <property type="protein sequence ID" value="RKN83548.1"/>
    <property type="molecule type" value="Genomic_DNA"/>
</dbReference>
<evidence type="ECO:0000313" key="3">
    <source>
        <dbReference type="Proteomes" id="UP000276603"/>
    </source>
</evidence>
<sequence>MDGINAKTRRLSWVYIFLIGITIQSCTMVKVSVSDKRNPVLQTVDFNENLKITSWGTIKVNKSDFFPSSFQIVSGGKTIYIDPVETSTSEKADYIFITHAHPDHYSLKTIERIVKPETIFICPREVSKKLSKKGYTTRTVVPNDSIVMDGINSEAVHAYNTKNVFLWIKAHPKSKQNVGYILTLGDDIRIYHAGDTDYIPEMENIKDIDIAMVPIGGDNLTMNIDEASKIVNKIKPKLVIPMHYELKNKADLTKFKSLVDKDITVSILE</sequence>
<organism evidence="2 3">
    <name type="scientific">Ulvibacterium marinum</name>
    <dbReference type="NCBI Taxonomy" id="2419782"/>
    <lineage>
        <taxon>Bacteria</taxon>
        <taxon>Pseudomonadati</taxon>
        <taxon>Bacteroidota</taxon>
        <taxon>Flavobacteriia</taxon>
        <taxon>Flavobacteriales</taxon>
        <taxon>Flavobacteriaceae</taxon>
        <taxon>Ulvibacterium</taxon>
    </lineage>
</organism>
<dbReference type="PROSITE" id="PS51257">
    <property type="entry name" value="PROKAR_LIPOPROTEIN"/>
    <property type="match status" value="1"/>
</dbReference>
<evidence type="ECO:0000256" key="1">
    <source>
        <dbReference type="SAM" id="Phobius"/>
    </source>
</evidence>
<keyword evidence="1" id="KW-0812">Transmembrane</keyword>
<protein>
    <submittedName>
        <fullName evidence="2">MBL fold metallo-hydrolase</fullName>
    </submittedName>
</protein>
<dbReference type="GO" id="GO:0016787">
    <property type="term" value="F:hydrolase activity"/>
    <property type="evidence" value="ECO:0007669"/>
    <property type="project" value="UniProtKB-KW"/>
</dbReference>
<dbReference type="SUPFAM" id="SSF56281">
    <property type="entry name" value="Metallo-hydrolase/oxidoreductase"/>
    <property type="match status" value="1"/>
</dbReference>
<dbReference type="PANTHER" id="PTHR43546">
    <property type="entry name" value="UPF0173 METAL-DEPENDENT HYDROLASE MJ1163-RELATED"/>
    <property type="match status" value="1"/>
</dbReference>
<dbReference type="PANTHER" id="PTHR43546:SF8">
    <property type="entry name" value="METALLO-BETA-LACTAMASE DOMAIN-CONTAINING PROTEIN"/>
    <property type="match status" value="1"/>
</dbReference>
<comment type="caution">
    <text evidence="2">The sequence shown here is derived from an EMBL/GenBank/DDBJ whole genome shotgun (WGS) entry which is preliminary data.</text>
</comment>
<evidence type="ECO:0000313" key="2">
    <source>
        <dbReference type="EMBL" id="RKN83548.1"/>
    </source>
</evidence>
<dbReference type="Gene3D" id="3.60.15.10">
    <property type="entry name" value="Ribonuclease Z/Hydroxyacylglutathione hydrolase-like"/>
    <property type="match status" value="1"/>
</dbReference>
<keyword evidence="3" id="KW-1185">Reference proteome</keyword>
<gene>
    <name evidence="2" type="ORF">D7Z94_06945</name>
</gene>
<dbReference type="InterPro" id="IPR050114">
    <property type="entry name" value="UPF0173_UPF0282_UlaG_hydrolase"/>
</dbReference>
<keyword evidence="2" id="KW-0378">Hydrolase</keyword>
<accession>A0A3B0CF78</accession>
<proteinExistence type="predicted"/>
<feature type="transmembrane region" description="Helical" evidence="1">
    <location>
        <begin position="12"/>
        <end position="33"/>
    </location>
</feature>
<keyword evidence="1" id="KW-0472">Membrane</keyword>
<dbReference type="InterPro" id="IPR036866">
    <property type="entry name" value="RibonucZ/Hydroxyglut_hydro"/>
</dbReference>
<dbReference type="Proteomes" id="UP000276603">
    <property type="component" value="Unassembled WGS sequence"/>
</dbReference>
<keyword evidence="1" id="KW-1133">Transmembrane helix</keyword>
<dbReference type="AlphaFoldDB" id="A0A3B0CF78"/>